<accession>A0A8B6XAJ6</accession>
<dbReference type="Proteomes" id="UP000675920">
    <property type="component" value="Unplaced"/>
</dbReference>
<keyword evidence="2" id="KW-1185">Reference proteome</keyword>
<proteinExistence type="predicted"/>
<dbReference type="AlphaFoldDB" id="A0A8B6XAJ6"/>
<evidence type="ECO:0000259" key="1">
    <source>
        <dbReference type="Pfam" id="PF13340"/>
    </source>
</evidence>
<feature type="domain" description="Insertion element IS402-like" evidence="1">
    <location>
        <begin position="265"/>
        <end position="332"/>
    </location>
</feature>
<dbReference type="InterPro" id="IPR025161">
    <property type="entry name" value="IS402-like_dom"/>
</dbReference>
<reference evidence="3" key="1">
    <citation type="submission" date="2025-08" db="UniProtKB">
        <authorList>
            <consortium name="RefSeq"/>
        </authorList>
    </citation>
    <scope>IDENTIFICATION</scope>
</reference>
<evidence type="ECO:0000313" key="2">
    <source>
        <dbReference type="Proteomes" id="UP000675920"/>
    </source>
</evidence>
<protein>
    <submittedName>
        <fullName evidence="3">Transposase</fullName>
    </submittedName>
</protein>
<dbReference type="Pfam" id="PF13340">
    <property type="entry name" value="DUF4096"/>
    <property type="match status" value="1"/>
</dbReference>
<name>A0A8B6XAJ6_9BURK</name>
<organism evidence="2 3">
    <name type="scientific">Derxia gummosa DSM 723</name>
    <dbReference type="NCBI Taxonomy" id="1121388"/>
    <lineage>
        <taxon>Bacteria</taxon>
        <taxon>Pseudomonadati</taxon>
        <taxon>Pseudomonadota</taxon>
        <taxon>Betaproteobacteria</taxon>
        <taxon>Burkholderiales</taxon>
        <taxon>Alcaligenaceae</taxon>
        <taxon>Derxia</taxon>
    </lineage>
</organism>
<dbReference type="RefSeq" id="WP_084545333.1">
    <property type="nucleotide sequence ID" value="NZ_KI519499.1"/>
</dbReference>
<sequence length="346" mass="39918">MEWVCGFAMEAGRLKAVAVNEDRQRTTISLGELHRQGVPTASRTSRAKVCVNFQAFRAGSGHEYRQCFGIELPEDIRDNHQVFEFKENNNIYFVPALVLMRALFQPAILVLPDIFLNNALERACHLSWKSHDVAPELIIHASWAYPSYKHRYANWENPFRWFMAHPSATHMVDSVHQHAIEARCAMALPEAELEANINFVEYAGRRFVTNFKIISITPLDKPIHELKQLKSAIRYHDGHDNCERAQHRHDLPTIPRHADSSTDVNDDEWQIIEPLITNHLGRPTTDLRQRLNSVIGKLATGLSWKSYPYTRGTWNDASQAYRRWKKCGDLELILSVIRERRTATTE</sequence>
<dbReference type="OrthoDB" id="8658329at2"/>
<evidence type="ECO:0000313" key="3">
    <source>
        <dbReference type="RefSeq" id="WP_084545333.1"/>
    </source>
</evidence>